<dbReference type="AlphaFoldDB" id="A0A8I2YTX9"/>
<evidence type="ECO:0000313" key="2">
    <source>
        <dbReference type="Proteomes" id="UP000683000"/>
    </source>
</evidence>
<proteinExistence type="predicted"/>
<comment type="caution">
    <text evidence="1">The sequence shown here is derived from an EMBL/GenBank/DDBJ whole genome shotgun (WGS) entry which is preliminary data.</text>
</comment>
<keyword evidence="2" id="KW-1185">Reference proteome</keyword>
<name>A0A8I2YTX9_9AGAM</name>
<dbReference type="Proteomes" id="UP000683000">
    <property type="component" value="Unassembled WGS sequence"/>
</dbReference>
<organism evidence="1 2">
    <name type="scientific">Boletus reticuloceps</name>
    <dbReference type="NCBI Taxonomy" id="495285"/>
    <lineage>
        <taxon>Eukaryota</taxon>
        <taxon>Fungi</taxon>
        <taxon>Dikarya</taxon>
        <taxon>Basidiomycota</taxon>
        <taxon>Agaricomycotina</taxon>
        <taxon>Agaricomycetes</taxon>
        <taxon>Agaricomycetidae</taxon>
        <taxon>Boletales</taxon>
        <taxon>Boletineae</taxon>
        <taxon>Boletaceae</taxon>
        <taxon>Boletoideae</taxon>
        <taxon>Boletus</taxon>
    </lineage>
</organism>
<accession>A0A8I2YTX9</accession>
<sequence>MLVNPNAVTNVPSQPSLVSEYPPIYLTSNNIPVTDLEPPAYNYEAVDHPSTPNNQFLNFLLQANTHHMTYTHMDASSKLWAHACDNIIGKDGPSDQLIDQAF</sequence>
<reference evidence="1" key="1">
    <citation type="submission" date="2021-03" db="EMBL/GenBank/DDBJ databases">
        <title>Evolutionary innovations through gain and loss of genes in the ectomycorrhizal Boletales.</title>
        <authorList>
            <person name="Wu G."/>
            <person name="Miyauchi S."/>
            <person name="Morin E."/>
            <person name="Yang Z.-L."/>
            <person name="Xu J."/>
            <person name="Martin F.M."/>
        </authorList>
    </citation>
    <scope>NUCLEOTIDE SEQUENCE</scope>
    <source>
        <strain evidence="1">BR01</strain>
    </source>
</reference>
<dbReference type="EMBL" id="JAGFBS010000011">
    <property type="protein sequence ID" value="KAG6376642.1"/>
    <property type="molecule type" value="Genomic_DNA"/>
</dbReference>
<protein>
    <submittedName>
        <fullName evidence="1">Uncharacterized protein</fullName>
    </submittedName>
</protein>
<gene>
    <name evidence="1" type="ORF">JVT61DRAFT_1628</name>
</gene>
<evidence type="ECO:0000313" key="1">
    <source>
        <dbReference type="EMBL" id="KAG6376642.1"/>
    </source>
</evidence>